<dbReference type="RefSeq" id="WP_179634459.1">
    <property type="nucleotide sequence ID" value="NZ_CAXYYM010000167.1"/>
</dbReference>
<sequence>MDYSRRELSDRLAAEYVLGTLQGGARRRFETLLPAHPRLRDAVWRWQDRLMPLTESVPPVMPSSKVWQGIEQRLFNEATPVSTLAVAQQSLTRWWQRLGLWQGLAGATSLATLALAVALTLPGPVQPPVVVVMGTEQGPASFVASVGADGRSLVLKPLAGVTVTAAQALELWAVPPQGAPRSLGLVSNKGATTVLREHLLQGTAAFAVSVEPTGGSPTGAPTGPVVSVGHLEL</sequence>
<evidence type="ECO:0000313" key="3">
    <source>
        <dbReference type="Proteomes" id="UP000518288"/>
    </source>
</evidence>
<keyword evidence="3" id="KW-1185">Reference proteome</keyword>
<dbReference type="GO" id="GO:0005886">
    <property type="term" value="C:plasma membrane"/>
    <property type="evidence" value="ECO:0007669"/>
    <property type="project" value="InterPro"/>
</dbReference>
<dbReference type="PANTHER" id="PTHR37461">
    <property type="entry name" value="ANTI-SIGMA-K FACTOR RSKA"/>
    <property type="match status" value="1"/>
</dbReference>
<name>A0A7Y9QZX9_9BURK</name>
<dbReference type="Pfam" id="PF10099">
    <property type="entry name" value="RskA_C"/>
    <property type="match status" value="1"/>
</dbReference>
<dbReference type="Proteomes" id="UP000518288">
    <property type="component" value="Unassembled WGS sequence"/>
</dbReference>
<dbReference type="InterPro" id="IPR051474">
    <property type="entry name" value="Anti-sigma-K/W_factor"/>
</dbReference>
<gene>
    <name evidence="2" type="ORF">BDD16_002710</name>
</gene>
<organism evidence="2 3">
    <name type="scientific">Sphaerotilus montanus</name>
    <dbReference type="NCBI Taxonomy" id="522889"/>
    <lineage>
        <taxon>Bacteria</taxon>
        <taxon>Pseudomonadati</taxon>
        <taxon>Pseudomonadota</taxon>
        <taxon>Betaproteobacteria</taxon>
        <taxon>Burkholderiales</taxon>
        <taxon>Sphaerotilaceae</taxon>
        <taxon>Sphaerotilus</taxon>
    </lineage>
</organism>
<protein>
    <submittedName>
        <fullName evidence="2">Anti-sigma-K factor RskA</fullName>
    </submittedName>
</protein>
<feature type="domain" description="Anti-sigma K factor RskA C-terminal" evidence="1">
    <location>
        <begin position="109"/>
        <end position="225"/>
    </location>
</feature>
<dbReference type="GO" id="GO:0016989">
    <property type="term" value="F:sigma factor antagonist activity"/>
    <property type="evidence" value="ECO:0007669"/>
    <property type="project" value="TreeGrafter"/>
</dbReference>
<dbReference type="PANTHER" id="PTHR37461:SF1">
    <property type="entry name" value="ANTI-SIGMA-K FACTOR RSKA"/>
    <property type="match status" value="1"/>
</dbReference>
<comment type="caution">
    <text evidence="2">The sequence shown here is derived from an EMBL/GenBank/DDBJ whole genome shotgun (WGS) entry which is preliminary data.</text>
</comment>
<dbReference type="EMBL" id="JACCFH010000001">
    <property type="protein sequence ID" value="NYG33724.1"/>
    <property type="molecule type" value="Genomic_DNA"/>
</dbReference>
<evidence type="ECO:0000313" key="2">
    <source>
        <dbReference type="EMBL" id="NYG33724.1"/>
    </source>
</evidence>
<proteinExistence type="predicted"/>
<accession>A0A7Y9QZX9</accession>
<evidence type="ECO:0000259" key="1">
    <source>
        <dbReference type="Pfam" id="PF10099"/>
    </source>
</evidence>
<reference evidence="2 3" key="1">
    <citation type="submission" date="2020-07" db="EMBL/GenBank/DDBJ databases">
        <title>Genomic Encyclopedia of Archaeal and Bacterial Type Strains, Phase II (KMG-II): from individual species to whole genera.</title>
        <authorList>
            <person name="Goeker M."/>
        </authorList>
    </citation>
    <scope>NUCLEOTIDE SEQUENCE [LARGE SCALE GENOMIC DNA]</scope>
    <source>
        <strain evidence="2 3">DSM 21226</strain>
    </source>
</reference>
<dbReference type="GO" id="GO:0006417">
    <property type="term" value="P:regulation of translation"/>
    <property type="evidence" value="ECO:0007669"/>
    <property type="project" value="TreeGrafter"/>
</dbReference>
<dbReference type="InterPro" id="IPR018764">
    <property type="entry name" value="RskA_C"/>
</dbReference>
<dbReference type="AlphaFoldDB" id="A0A7Y9QZX9"/>